<comment type="caution">
    <text evidence="2">The sequence shown here is derived from an EMBL/GenBank/DDBJ whole genome shotgun (WGS) entry which is preliminary data.</text>
</comment>
<protein>
    <submittedName>
        <fullName evidence="2">Uncharacterized protein</fullName>
    </submittedName>
</protein>
<dbReference type="GeneID" id="87902117"/>
<reference evidence="2 3" key="1">
    <citation type="journal article" date="2023" name="bioRxiv">
        <title>High-quality genome assemblies of four members of thePodospora anserinaspecies complex.</title>
        <authorList>
            <person name="Ament-Velasquez S.L."/>
            <person name="Vogan A.A."/>
            <person name="Wallerman O."/>
            <person name="Hartmann F."/>
            <person name="Gautier V."/>
            <person name="Silar P."/>
            <person name="Giraud T."/>
            <person name="Johannesson H."/>
        </authorList>
    </citation>
    <scope>NUCLEOTIDE SEQUENCE [LARGE SCALE GENOMIC DNA]</scope>
    <source>
        <strain evidence="2 3">CBS 112042</strain>
    </source>
</reference>
<name>A0ABR0F6R8_9PEZI</name>
<keyword evidence="3" id="KW-1185">Reference proteome</keyword>
<dbReference type="Proteomes" id="UP001322138">
    <property type="component" value="Unassembled WGS sequence"/>
</dbReference>
<gene>
    <name evidence="2" type="ORF">QC761_710860</name>
</gene>
<evidence type="ECO:0000313" key="2">
    <source>
        <dbReference type="EMBL" id="KAK4639723.1"/>
    </source>
</evidence>
<evidence type="ECO:0000256" key="1">
    <source>
        <dbReference type="SAM" id="MobiDB-lite"/>
    </source>
</evidence>
<dbReference type="EMBL" id="JAFFGZ010000009">
    <property type="protein sequence ID" value="KAK4639723.1"/>
    <property type="molecule type" value="Genomic_DNA"/>
</dbReference>
<feature type="region of interest" description="Disordered" evidence="1">
    <location>
        <begin position="1"/>
        <end position="20"/>
    </location>
</feature>
<proteinExistence type="predicted"/>
<sequence>MSTKQRLPNSTPYHPSTLSYPATNHAHTTAITANMSPLPKLAIFLLGLFLITTKANPLDAHPKPRRSIGGVLICTNPNATGVCTHETYQLNKCYNLPDGLRNNAATFAPDPGNFFCYPYLKVCGGICTSPEGCTMGPVDSDYPHRYNLTAVSWDRFITSFDCLWK</sequence>
<evidence type="ECO:0000313" key="3">
    <source>
        <dbReference type="Proteomes" id="UP001322138"/>
    </source>
</evidence>
<organism evidence="2 3">
    <name type="scientific">Podospora bellae-mahoneyi</name>
    <dbReference type="NCBI Taxonomy" id="2093777"/>
    <lineage>
        <taxon>Eukaryota</taxon>
        <taxon>Fungi</taxon>
        <taxon>Dikarya</taxon>
        <taxon>Ascomycota</taxon>
        <taxon>Pezizomycotina</taxon>
        <taxon>Sordariomycetes</taxon>
        <taxon>Sordariomycetidae</taxon>
        <taxon>Sordariales</taxon>
        <taxon>Podosporaceae</taxon>
        <taxon>Podospora</taxon>
    </lineage>
</organism>
<accession>A0ABR0F6R8</accession>
<dbReference type="RefSeq" id="XP_062728699.1">
    <property type="nucleotide sequence ID" value="XM_062882635.1"/>
</dbReference>